<protein>
    <submittedName>
        <fullName evidence="1">tRNA dimethylallyltransferase</fullName>
        <ecNumber evidence="1">2.5.1.75</ecNumber>
    </submittedName>
</protein>
<name>A0ABW1YA94_9DEIO</name>
<dbReference type="EC" id="2.5.1.75" evidence="1"/>
<organism evidence="1 2">
    <name type="scientific">Deinococcus lacus</name>
    <dbReference type="NCBI Taxonomy" id="392561"/>
    <lineage>
        <taxon>Bacteria</taxon>
        <taxon>Thermotogati</taxon>
        <taxon>Deinococcota</taxon>
        <taxon>Deinococci</taxon>
        <taxon>Deinococcales</taxon>
        <taxon>Deinococcaceae</taxon>
        <taxon>Deinococcus</taxon>
    </lineage>
</organism>
<dbReference type="Pfam" id="PF01715">
    <property type="entry name" value="IPPT"/>
    <property type="match status" value="1"/>
</dbReference>
<reference evidence="2" key="1">
    <citation type="journal article" date="2019" name="Int. J. Syst. Evol. Microbiol.">
        <title>The Global Catalogue of Microorganisms (GCM) 10K type strain sequencing project: providing services to taxonomists for standard genome sequencing and annotation.</title>
        <authorList>
            <consortium name="The Broad Institute Genomics Platform"/>
            <consortium name="The Broad Institute Genome Sequencing Center for Infectious Disease"/>
            <person name="Wu L."/>
            <person name="Ma J."/>
        </authorList>
    </citation>
    <scope>NUCLEOTIDE SEQUENCE [LARGE SCALE GENOMIC DNA]</scope>
    <source>
        <strain evidence="2">CGMCC 1.15772</strain>
    </source>
</reference>
<evidence type="ECO:0000313" key="1">
    <source>
        <dbReference type="EMBL" id="MFC6591127.1"/>
    </source>
</evidence>
<keyword evidence="1" id="KW-0808">Transferase</keyword>
<proteinExistence type="predicted"/>
<dbReference type="GO" id="GO:0052381">
    <property type="term" value="F:tRNA dimethylallyltransferase activity"/>
    <property type="evidence" value="ECO:0007669"/>
    <property type="project" value="UniProtKB-EC"/>
</dbReference>
<dbReference type="RefSeq" id="WP_380082135.1">
    <property type="nucleotide sequence ID" value="NZ_JBHSWD010000001.1"/>
</dbReference>
<evidence type="ECO:0000313" key="2">
    <source>
        <dbReference type="Proteomes" id="UP001596297"/>
    </source>
</evidence>
<keyword evidence="2" id="KW-1185">Reference proteome</keyword>
<sequence>MPPAELEARLVARTHAMLQAGWPQEAEWLAQQVDPQQRPQPTAWQALGYREALAAARGEFPVDEAAERIVRATRQYAKRQQTFFRRQLGAEPLLCAEQARAALLAAFGRGPGEL</sequence>
<comment type="caution">
    <text evidence="1">The sequence shown here is derived from an EMBL/GenBank/DDBJ whole genome shotgun (WGS) entry which is preliminary data.</text>
</comment>
<dbReference type="Proteomes" id="UP001596297">
    <property type="component" value="Unassembled WGS sequence"/>
</dbReference>
<gene>
    <name evidence="1" type="ORF">ACFP81_03170</name>
</gene>
<accession>A0ABW1YA94</accession>
<dbReference type="Gene3D" id="1.10.287.890">
    <property type="entry name" value="Crystal structure of tRNA isopentenylpyrophosphate transferase (bh2366) domain"/>
    <property type="match status" value="1"/>
</dbReference>
<dbReference type="EMBL" id="JBHSWD010000001">
    <property type="protein sequence ID" value="MFC6591127.1"/>
    <property type="molecule type" value="Genomic_DNA"/>
</dbReference>